<evidence type="ECO:0000256" key="2">
    <source>
        <dbReference type="SAM" id="SignalP"/>
    </source>
</evidence>
<evidence type="ECO:0000256" key="1">
    <source>
        <dbReference type="SAM" id="MobiDB-lite"/>
    </source>
</evidence>
<dbReference type="AlphaFoldDB" id="A0A9P8MXH0"/>
<feature type="domain" description="DM13" evidence="3">
    <location>
        <begin position="21"/>
        <end position="124"/>
    </location>
</feature>
<feature type="chain" id="PRO_5040514294" evidence="2">
    <location>
        <begin position="19"/>
        <end position="166"/>
    </location>
</feature>
<dbReference type="Pfam" id="PF10517">
    <property type="entry name" value="DM13"/>
    <property type="match status" value="1"/>
</dbReference>
<keyword evidence="5" id="KW-1185">Reference proteome</keyword>
<name>A0A9P8MXH0_9HYPO</name>
<accession>A0A9P8MXH0</accession>
<proteinExistence type="predicted"/>
<gene>
    <name evidence="4" type="ORF">HRG_05307</name>
</gene>
<organism evidence="4 5">
    <name type="scientific">Hirsutella rhossiliensis</name>
    <dbReference type="NCBI Taxonomy" id="111463"/>
    <lineage>
        <taxon>Eukaryota</taxon>
        <taxon>Fungi</taxon>
        <taxon>Dikarya</taxon>
        <taxon>Ascomycota</taxon>
        <taxon>Pezizomycotina</taxon>
        <taxon>Sordariomycetes</taxon>
        <taxon>Hypocreomycetidae</taxon>
        <taxon>Hypocreales</taxon>
        <taxon>Ophiocordycipitaceae</taxon>
        <taxon>Hirsutella</taxon>
    </lineage>
</organism>
<reference evidence="4" key="1">
    <citation type="submission" date="2021-09" db="EMBL/GenBank/DDBJ databases">
        <title>A high-quality genome of the endoparasitic fungus Hirsutella rhossiliensis with a comparison of Hirsutella genomes reveals transposable elements contributing to genome size variation.</title>
        <authorList>
            <person name="Lin R."/>
            <person name="Jiao Y."/>
            <person name="Sun X."/>
            <person name="Ling J."/>
            <person name="Xie B."/>
            <person name="Cheng X."/>
        </authorList>
    </citation>
    <scope>NUCLEOTIDE SEQUENCE</scope>
    <source>
        <strain evidence="4">HR02</strain>
    </source>
</reference>
<dbReference type="InterPro" id="IPR045879">
    <property type="entry name" value="B561A"/>
</dbReference>
<dbReference type="OrthoDB" id="2448405at2759"/>
<dbReference type="EMBL" id="JAIZPD010000005">
    <property type="protein sequence ID" value="KAH0962797.1"/>
    <property type="molecule type" value="Genomic_DNA"/>
</dbReference>
<dbReference type="PANTHER" id="PTHR47281:SF1">
    <property type="entry name" value="OS09G0557700 PROTEIN"/>
    <property type="match status" value="1"/>
</dbReference>
<dbReference type="PROSITE" id="PS51549">
    <property type="entry name" value="DM13"/>
    <property type="match status" value="1"/>
</dbReference>
<dbReference type="InterPro" id="IPR019545">
    <property type="entry name" value="DM13_domain"/>
</dbReference>
<feature type="compositionally biased region" description="Polar residues" evidence="1">
    <location>
        <begin position="124"/>
        <end position="135"/>
    </location>
</feature>
<keyword evidence="2" id="KW-0732">Signal</keyword>
<dbReference type="Proteomes" id="UP000824596">
    <property type="component" value="Unassembled WGS sequence"/>
</dbReference>
<feature type="region of interest" description="Disordered" evidence="1">
    <location>
        <begin position="124"/>
        <end position="148"/>
    </location>
</feature>
<evidence type="ECO:0000313" key="5">
    <source>
        <dbReference type="Proteomes" id="UP000824596"/>
    </source>
</evidence>
<evidence type="ECO:0000259" key="3">
    <source>
        <dbReference type="PROSITE" id="PS51549"/>
    </source>
</evidence>
<dbReference type="RefSeq" id="XP_044720310.1">
    <property type="nucleotide sequence ID" value="XM_044863778.1"/>
</dbReference>
<protein>
    <submittedName>
        <fullName evidence="4">Electron transfer DM13 domain-containing protein</fullName>
    </submittedName>
</protein>
<dbReference type="PANTHER" id="PTHR47281">
    <property type="entry name" value="OS09G0557700 PROTEIN"/>
    <property type="match status" value="1"/>
</dbReference>
<comment type="caution">
    <text evidence="4">The sequence shown here is derived from an EMBL/GenBank/DDBJ whole genome shotgun (WGS) entry which is preliminary data.</text>
</comment>
<evidence type="ECO:0000313" key="4">
    <source>
        <dbReference type="EMBL" id="KAH0962797.1"/>
    </source>
</evidence>
<dbReference type="SMART" id="SM00686">
    <property type="entry name" value="DM13"/>
    <property type="match status" value="1"/>
</dbReference>
<dbReference type="GeneID" id="68354436"/>
<sequence>MLLKAAAILSLLPYAAVAAEAGWSGTLSSLDGGLGGTVKVVDNTTLMISDYKLKDASAPALYWWGSTTDNLPSGFRINNEQVTKPAAGDSNTIKLDAGKTAADFSVVGLWCEKLNANFGQATLTKDGKASSSSDGQKMKGAATSGRSSGYPVAAAGLLVAALCLAL</sequence>
<feature type="signal peptide" evidence="2">
    <location>
        <begin position="1"/>
        <end position="18"/>
    </location>
</feature>